<feature type="compositionally biased region" description="Acidic residues" evidence="1">
    <location>
        <begin position="86"/>
        <end position="102"/>
    </location>
</feature>
<proteinExistence type="predicted"/>
<dbReference type="EMBL" id="JBJKFK010000049">
    <property type="protein sequence ID" value="KAL3320490.1"/>
    <property type="molecule type" value="Genomic_DNA"/>
</dbReference>
<dbReference type="PROSITE" id="PS50106">
    <property type="entry name" value="PDZ"/>
    <property type="match status" value="1"/>
</dbReference>
<protein>
    <submittedName>
        <fullName evidence="3">Synaptopodin 2-like</fullName>
    </submittedName>
</protein>
<accession>A0ABD2QLT1</accession>
<dbReference type="InterPro" id="IPR036034">
    <property type="entry name" value="PDZ_sf"/>
</dbReference>
<feature type="domain" description="PDZ" evidence="2">
    <location>
        <begin position="296"/>
        <end position="379"/>
    </location>
</feature>
<feature type="region of interest" description="Disordered" evidence="1">
    <location>
        <begin position="1"/>
        <end position="44"/>
    </location>
</feature>
<feature type="region of interest" description="Disordered" evidence="1">
    <location>
        <begin position="403"/>
        <end position="426"/>
    </location>
</feature>
<evidence type="ECO:0000259" key="2">
    <source>
        <dbReference type="PROSITE" id="PS50106"/>
    </source>
</evidence>
<name>A0ABD2QLT1_9PLAT</name>
<reference evidence="3 4" key="1">
    <citation type="submission" date="2024-11" db="EMBL/GenBank/DDBJ databases">
        <title>Adaptive evolution of stress response genes in parasites aligns with host niche diversity.</title>
        <authorList>
            <person name="Hahn C."/>
            <person name="Resl P."/>
        </authorList>
    </citation>
    <scope>NUCLEOTIDE SEQUENCE [LARGE SCALE GENOMIC DNA]</scope>
    <source>
        <strain evidence="3">EGGRZ-B1_66</strain>
        <tissue evidence="3">Body</tissue>
    </source>
</reference>
<sequence>MSSSSPKQDFDHEELYDDDDEPYTDEEEANLDNTKSQATGEVCVEKPLSVKEQIKNFANLKIQELLGPQAVSSADAQYQEQPQESYQEEEDYHDPEEQEEYEYSVASDSEQYSHQNESCPSPSPHLEEPAHQQYLEEPITPVSKTTPVEAISQLEKATVLPIERPPEQQIQKSLSPCPLVPAPTKAPYRQPVPVPEFIPVQANQPYRREDHQFAQPATAKMEHVPSGTQPHQVQQYRPPEPSFDPYMRAPGRGKGGWVSGHGGAVQLTSAGRGATQQPQIFLGYEVVSEQNAGSVNIGLRRLMSDRQWGFTLYGGVDAGCPPFVNHVSLNSPAYQMGLEIGDVILAICGVPAEGKNLYSLKAEILRAGNELDFVILKQGIDLAKLIQRAPQVVPQLIRGGQQKAGLQRSHSGRNKGYNTFARNSNGSFEEPDYGGVVSGQGIRPVQTRSLRILEEQLAKGVNPGSAVQSKQHHA</sequence>
<feature type="compositionally biased region" description="Acidic residues" evidence="1">
    <location>
        <begin position="11"/>
        <end position="30"/>
    </location>
</feature>
<feature type="compositionally biased region" description="Polar residues" evidence="1">
    <location>
        <begin position="106"/>
        <end position="120"/>
    </location>
</feature>
<dbReference type="AlphaFoldDB" id="A0ABD2QLT1"/>
<dbReference type="InterPro" id="IPR001478">
    <property type="entry name" value="PDZ"/>
</dbReference>
<evidence type="ECO:0000313" key="4">
    <source>
        <dbReference type="Proteomes" id="UP001626550"/>
    </source>
</evidence>
<dbReference type="SUPFAM" id="SSF50156">
    <property type="entry name" value="PDZ domain-like"/>
    <property type="match status" value="1"/>
</dbReference>
<organism evidence="3 4">
    <name type="scientific">Cichlidogyrus casuarinus</name>
    <dbReference type="NCBI Taxonomy" id="1844966"/>
    <lineage>
        <taxon>Eukaryota</taxon>
        <taxon>Metazoa</taxon>
        <taxon>Spiralia</taxon>
        <taxon>Lophotrochozoa</taxon>
        <taxon>Platyhelminthes</taxon>
        <taxon>Monogenea</taxon>
        <taxon>Monopisthocotylea</taxon>
        <taxon>Dactylogyridea</taxon>
        <taxon>Ancyrocephalidae</taxon>
        <taxon>Cichlidogyrus</taxon>
    </lineage>
</organism>
<evidence type="ECO:0000313" key="3">
    <source>
        <dbReference type="EMBL" id="KAL3320490.1"/>
    </source>
</evidence>
<dbReference type="Proteomes" id="UP001626550">
    <property type="component" value="Unassembled WGS sequence"/>
</dbReference>
<dbReference type="SMART" id="SM00228">
    <property type="entry name" value="PDZ"/>
    <property type="match status" value="1"/>
</dbReference>
<feature type="compositionally biased region" description="Polar residues" evidence="1">
    <location>
        <begin position="416"/>
        <end position="426"/>
    </location>
</feature>
<comment type="caution">
    <text evidence="3">The sequence shown here is derived from an EMBL/GenBank/DDBJ whole genome shotgun (WGS) entry which is preliminary data.</text>
</comment>
<feature type="non-terminal residue" evidence="3">
    <location>
        <position position="474"/>
    </location>
</feature>
<evidence type="ECO:0000256" key="1">
    <source>
        <dbReference type="SAM" id="MobiDB-lite"/>
    </source>
</evidence>
<gene>
    <name evidence="3" type="primary">SYNPO2L_1</name>
    <name evidence="3" type="ORF">Ciccas_000845</name>
</gene>
<keyword evidence="4" id="KW-1185">Reference proteome</keyword>
<feature type="region of interest" description="Disordered" evidence="1">
    <location>
        <begin position="71"/>
        <end position="137"/>
    </location>
</feature>
<dbReference type="Pfam" id="PF00595">
    <property type="entry name" value="PDZ"/>
    <property type="match status" value="1"/>
</dbReference>
<dbReference type="Gene3D" id="2.30.42.10">
    <property type="match status" value="1"/>
</dbReference>